<evidence type="ECO:0000313" key="4">
    <source>
        <dbReference type="EMBL" id="CAD9570416.1"/>
    </source>
</evidence>
<reference evidence="3" key="1">
    <citation type="submission" date="2021-01" db="EMBL/GenBank/DDBJ databases">
        <authorList>
            <person name="Corre E."/>
            <person name="Pelletier E."/>
            <person name="Niang G."/>
            <person name="Scheremetjew M."/>
            <person name="Finn R."/>
            <person name="Kale V."/>
            <person name="Holt S."/>
            <person name="Cochrane G."/>
            <person name="Meng A."/>
            <person name="Brown T."/>
            <person name="Cohen L."/>
        </authorList>
    </citation>
    <scope>NUCLEOTIDE SEQUENCE</scope>
    <source>
        <strain evidence="3">B650</strain>
    </source>
</reference>
<dbReference type="InterPro" id="IPR003959">
    <property type="entry name" value="ATPase_AAA_core"/>
</dbReference>
<feature type="region of interest" description="Disordered" evidence="1">
    <location>
        <begin position="268"/>
        <end position="311"/>
    </location>
</feature>
<gene>
    <name evidence="3" type="ORF">LDAN0321_LOCUS7201</name>
    <name evidence="4" type="ORF">LDAN0321_LOCUS7202</name>
</gene>
<evidence type="ECO:0000259" key="2">
    <source>
        <dbReference type="SMART" id="SM00382"/>
    </source>
</evidence>
<sequence length="781" mass="89859">MSNRACGDIWKECMIEISSLVGIEEEHHSVQSDSKKKRKPPTIQEVYEHFAHLYVRYIRVFRKLEDCHDILTQPQKREDCKDVLELVISKVIELKHLLVKWMPPNPDCRVRQKGQQQPPFPWEYVDLNDELHHIETTHESIELAAPRYFRSTGAIHRQRRDKLVKGYMKMKFEREEVFLDDENCEEDLRVDESTDRPMSIDHPLYDFKCKEKRREMKGLQRNNANAYESALSEIKDAVMNEVISIRQRFTDERTKWITDQVAEGKDIPDSLEGFYQDKTEGNEESSPTGNKAGNNASSKKDESEKALKEGEEFEVPSFDTISANTFALKDRLAHFENVWSLRLNEGESQQFDLGLARQKVRKEVESQIVKEVDEKMAKDLKRLIIIHSNEKKGKKKSATKSKQKKKGKKGKVLPGLKIEEMKRMDTDQMLSVLIENNMVNNVENIKIKDILGDFDVSGSIRQDSMKKRPWLPLNPSFAQLRALLFEYCVLPICINRDFVSEQNNVQSVMLYGPRGSGKTMAAQAVANELGALFINLSSANIVGKFEGKTGQIKLVHMVFMVAKDRYFGPVVIYMDECEEFFLSNKNKKKAPKNGAARFMKDLLCYKKQALSKEDRIIIIGSSSQPEKSDPKQLKKFFDRFLYFPYPDYLTRVKLWKAFTDQMFRKHSSQNTNDGIDYYSLAKLSEGYSAGDIKKALANLATSDEVWDTNSMVNALRQLSEKYPLLCDENCTRLGVFTSDITGFTAMKQLASNGVEDEDENQVGRSRLSILATGYKRNKSDG</sequence>
<dbReference type="InterPro" id="IPR052267">
    <property type="entry name" value="N-DRC_Component"/>
</dbReference>
<feature type="region of interest" description="Disordered" evidence="1">
    <location>
        <begin position="390"/>
        <end position="410"/>
    </location>
</feature>
<protein>
    <recommendedName>
        <fullName evidence="2">AAA+ ATPase domain-containing protein</fullName>
    </recommendedName>
</protein>
<dbReference type="SMART" id="SM00382">
    <property type="entry name" value="AAA"/>
    <property type="match status" value="1"/>
</dbReference>
<accession>A0A6U2N7U9</accession>
<dbReference type="EMBL" id="HBGY01011361">
    <property type="protein sequence ID" value="CAD9570411.1"/>
    <property type="molecule type" value="Transcribed_RNA"/>
</dbReference>
<dbReference type="GO" id="GO:0005524">
    <property type="term" value="F:ATP binding"/>
    <property type="evidence" value="ECO:0007669"/>
    <property type="project" value="InterPro"/>
</dbReference>
<dbReference type="AlphaFoldDB" id="A0A6U2N7U9"/>
<dbReference type="SUPFAM" id="SSF52540">
    <property type="entry name" value="P-loop containing nucleoside triphosphate hydrolases"/>
    <property type="match status" value="1"/>
</dbReference>
<dbReference type="PANTHER" id="PTHR14690">
    <property type="entry name" value="IQ MOTIF CONTAINING WITH AAA DOMAIN 1"/>
    <property type="match status" value="1"/>
</dbReference>
<dbReference type="GO" id="GO:0016887">
    <property type="term" value="F:ATP hydrolysis activity"/>
    <property type="evidence" value="ECO:0007669"/>
    <property type="project" value="InterPro"/>
</dbReference>
<dbReference type="InterPro" id="IPR003593">
    <property type="entry name" value="AAA+_ATPase"/>
</dbReference>
<feature type="compositionally biased region" description="Polar residues" evidence="1">
    <location>
        <begin position="284"/>
        <end position="297"/>
    </location>
</feature>
<dbReference type="PANTHER" id="PTHR14690:SF0">
    <property type="entry name" value="IQ MOTIF CONTAINING WITH AAA DOMAIN 1"/>
    <property type="match status" value="1"/>
</dbReference>
<dbReference type="EMBL" id="HBGY01011362">
    <property type="protein sequence ID" value="CAD9570416.1"/>
    <property type="molecule type" value="Transcribed_RNA"/>
</dbReference>
<feature type="compositionally biased region" description="Basic residues" evidence="1">
    <location>
        <begin position="392"/>
        <end position="410"/>
    </location>
</feature>
<evidence type="ECO:0000313" key="3">
    <source>
        <dbReference type="EMBL" id="CAD9570411.1"/>
    </source>
</evidence>
<name>A0A6U2N7U9_9STRA</name>
<dbReference type="Gene3D" id="1.10.8.60">
    <property type="match status" value="1"/>
</dbReference>
<dbReference type="InterPro" id="IPR027417">
    <property type="entry name" value="P-loop_NTPase"/>
</dbReference>
<feature type="domain" description="AAA+ ATPase" evidence="2">
    <location>
        <begin position="504"/>
        <end position="647"/>
    </location>
</feature>
<feature type="compositionally biased region" description="Basic and acidic residues" evidence="1">
    <location>
        <begin position="298"/>
        <end position="310"/>
    </location>
</feature>
<dbReference type="Pfam" id="PF00004">
    <property type="entry name" value="AAA"/>
    <property type="match status" value="1"/>
</dbReference>
<dbReference type="Gene3D" id="3.40.50.300">
    <property type="entry name" value="P-loop containing nucleotide triphosphate hydrolases"/>
    <property type="match status" value="1"/>
</dbReference>
<evidence type="ECO:0000256" key="1">
    <source>
        <dbReference type="SAM" id="MobiDB-lite"/>
    </source>
</evidence>
<proteinExistence type="predicted"/>
<organism evidence="3">
    <name type="scientific">Leptocylindrus danicus</name>
    <dbReference type="NCBI Taxonomy" id="163516"/>
    <lineage>
        <taxon>Eukaryota</taxon>
        <taxon>Sar</taxon>
        <taxon>Stramenopiles</taxon>
        <taxon>Ochrophyta</taxon>
        <taxon>Bacillariophyta</taxon>
        <taxon>Coscinodiscophyceae</taxon>
        <taxon>Chaetocerotophycidae</taxon>
        <taxon>Leptocylindrales</taxon>
        <taxon>Leptocylindraceae</taxon>
        <taxon>Leptocylindrus</taxon>
    </lineage>
</organism>